<dbReference type="InterPro" id="IPR002307">
    <property type="entry name" value="Tyr-tRNA-ligase"/>
</dbReference>
<dbReference type="GO" id="GO:0005524">
    <property type="term" value="F:ATP binding"/>
    <property type="evidence" value="ECO:0007669"/>
    <property type="project" value="UniProtKB-UniRule"/>
</dbReference>
<accession>A0A6J4UWN5</accession>
<dbReference type="CDD" id="cd00165">
    <property type="entry name" value="S4"/>
    <property type="match status" value="1"/>
</dbReference>
<name>A0A6J4UWN5_9BACT</name>
<evidence type="ECO:0000256" key="4">
    <source>
        <dbReference type="ARBA" id="ARBA00022917"/>
    </source>
</evidence>
<dbReference type="GO" id="GO:0005829">
    <property type="term" value="C:cytosol"/>
    <property type="evidence" value="ECO:0007669"/>
    <property type="project" value="TreeGrafter"/>
</dbReference>
<evidence type="ECO:0000256" key="2">
    <source>
        <dbReference type="ARBA" id="ARBA00022741"/>
    </source>
</evidence>
<comment type="subunit">
    <text evidence="7">Homodimer.</text>
</comment>
<comment type="similarity">
    <text evidence="7">Belongs to the class-I aminoacyl-tRNA synthetase family. TyrS type 1 subfamily.</text>
</comment>
<keyword evidence="7" id="KW-0963">Cytoplasm</keyword>
<dbReference type="Pfam" id="PF00579">
    <property type="entry name" value="tRNA-synt_1b"/>
    <property type="match status" value="1"/>
</dbReference>
<dbReference type="SUPFAM" id="SSF52374">
    <property type="entry name" value="Nucleotidylyl transferase"/>
    <property type="match status" value="1"/>
</dbReference>
<dbReference type="Gene3D" id="1.10.240.10">
    <property type="entry name" value="Tyrosyl-Transfer RNA Synthetase"/>
    <property type="match status" value="1"/>
</dbReference>
<dbReference type="GO" id="GO:0003723">
    <property type="term" value="F:RNA binding"/>
    <property type="evidence" value="ECO:0007669"/>
    <property type="project" value="UniProtKB-KW"/>
</dbReference>
<dbReference type="PANTHER" id="PTHR11766:SF0">
    <property type="entry name" value="TYROSINE--TRNA LIGASE, MITOCHONDRIAL"/>
    <property type="match status" value="1"/>
</dbReference>
<dbReference type="InterPro" id="IPR024107">
    <property type="entry name" value="Tyr-tRNA-ligase_bac_1"/>
</dbReference>
<evidence type="ECO:0000256" key="8">
    <source>
        <dbReference type="PROSITE-ProRule" id="PRU00182"/>
    </source>
</evidence>
<evidence type="ECO:0000256" key="6">
    <source>
        <dbReference type="ARBA" id="ARBA00048248"/>
    </source>
</evidence>
<reference evidence="9" key="1">
    <citation type="submission" date="2020-02" db="EMBL/GenBank/DDBJ databases">
        <authorList>
            <person name="Meier V. D."/>
        </authorList>
    </citation>
    <scope>NUCLEOTIDE SEQUENCE</scope>
    <source>
        <strain evidence="9">AVDCRST_MAG73</strain>
    </source>
</reference>
<feature type="binding site" evidence="7">
    <location>
        <position position="255"/>
    </location>
    <ligand>
        <name>ATP</name>
        <dbReference type="ChEBI" id="CHEBI:30616"/>
    </ligand>
</feature>
<keyword evidence="2 7" id="KW-0547">Nucleotide-binding</keyword>
<keyword evidence="1 7" id="KW-0436">Ligase</keyword>
<keyword evidence="4 7" id="KW-0648">Protein biosynthesis</keyword>
<sequence>MSIATATATAPVIARAAGVNPFDYLRERGYVQNVSDADGLRAAFAEGPVTAYIGFDPSAPSLHVGNLLGVMVLATLQRFGHRPIALGGGGTALVGDPTGRTSARDLITPEAIARNLAGVLPQFGRYLDFAGGRFGDNPAALLLNNADWLMDLRYIPFLRDIGRHFSVNEMLAAETYKTRLESTGLNFVEFNYRLVQAYDFLHLFRERGCRLQMGGSDQWGNIVAGVDLIRRAEAAKTFALVTPLITTSGGEKMGKTGSGERIWLDPDQTSPFNYYQYWVNTDDSQVGNFLRFYTFLPEDRIVDLTAVSGAALREAKRVLAWEATALTHGPEAAENAQRASEALFSHDRAKEIAMNRSATATMTAELDVIHPVRVSAAEVSSGITLADVFVRSELCKSRGDARRLAAQGGLSVDDRRISDVDAPFLPTEGPTLLRAGKKRFKTVVIG</sequence>
<dbReference type="FunFam" id="1.10.240.10:FF:000001">
    <property type="entry name" value="Tyrosine--tRNA ligase"/>
    <property type="match status" value="1"/>
</dbReference>
<evidence type="ECO:0000256" key="3">
    <source>
        <dbReference type="ARBA" id="ARBA00022840"/>
    </source>
</evidence>
<dbReference type="Gene3D" id="3.10.290.10">
    <property type="entry name" value="RNA-binding S4 domain"/>
    <property type="match status" value="1"/>
</dbReference>
<dbReference type="AlphaFoldDB" id="A0A6J4UWN5"/>
<keyword evidence="3 7" id="KW-0067">ATP-binding</keyword>
<dbReference type="CDD" id="cd00805">
    <property type="entry name" value="TyrRS_core"/>
    <property type="match status" value="1"/>
</dbReference>
<keyword evidence="8" id="KW-0694">RNA-binding</keyword>
<dbReference type="EC" id="6.1.1.1" evidence="7"/>
<keyword evidence="5 7" id="KW-0030">Aminoacyl-tRNA synthetase</keyword>
<feature type="binding site" evidence="7">
    <location>
        <position position="192"/>
    </location>
    <ligand>
        <name>L-tyrosine</name>
        <dbReference type="ChEBI" id="CHEBI:58315"/>
    </ligand>
</feature>
<protein>
    <recommendedName>
        <fullName evidence="7">Tyrosine--tRNA ligase</fullName>
        <ecNumber evidence="7">6.1.1.1</ecNumber>
    </recommendedName>
    <alternativeName>
        <fullName evidence="7">Tyrosyl-tRNA synthetase</fullName>
        <shortName evidence="7">TyrRS</shortName>
    </alternativeName>
</protein>
<dbReference type="NCBIfam" id="TIGR00234">
    <property type="entry name" value="tyrS"/>
    <property type="match status" value="1"/>
</dbReference>
<dbReference type="InterPro" id="IPR001412">
    <property type="entry name" value="aa-tRNA-synth_I_CS"/>
</dbReference>
<organism evidence="9">
    <name type="scientific">uncultured Thermomicrobiales bacterium</name>
    <dbReference type="NCBI Taxonomy" id="1645740"/>
    <lineage>
        <taxon>Bacteria</taxon>
        <taxon>Pseudomonadati</taxon>
        <taxon>Thermomicrobiota</taxon>
        <taxon>Thermomicrobia</taxon>
        <taxon>Thermomicrobiales</taxon>
        <taxon>environmental samples</taxon>
    </lineage>
</organism>
<evidence type="ECO:0000313" key="9">
    <source>
        <dbReference type="EMBL" id="CAA9562012.1"/>
    </source>
</evidence>
<feature type="binding site" evidence="7">
    <location>
        <position position="196"/>
    </location>
    <ligand>
        <name>L-tyrosine</name>
        <dbReference type="ChEBI" id="CHEBI:58315"/>
    </ligand>
</feature>
<feature type="short sequence motif" description="'HIGH' region" evidence="7">
    <location>
        <begin position="57"/>
        <end position="66"/>
    </location>
</feature>
<dbReference type="PROSITE" id="PS50889">
    <property type="entry name" value="S4"/>
    <property type="match status" value="1"/>
</dbReference>
<dbReference type="EMBL" id="CADCWE010000250">
    <property type="protein sequence ID" value="CAA9562012.1"/>
    <property type="molecule type" value="Genomic_DNA"/>
</dbReference>
<evidence type="ECO:0000256" key="1">
    <source>
        <dbReference type="ARBA" id="ARBA00022598"/>
    </source>
</evidence>
<feature type="short sequence motif" description="'KMSKS' region" evidence="7">
    <location>
        <begin position="252"/>
        <end position="256"/>
    </location>
</feature>
<dbReference type="PRINTS" id="PR01040">
    <property type="entry name" value="TRNASYNTHTYR"/>
</dbReference>
<dbReference type="PROSITE" id="PS00178">
    <property type="entry name" value="AA_TRNA_LIGASE_I"/>
    <property type="match status" value="1"/>
</dbReference>
<gene>
    <name evidence="7" type="primary">tyrS</name>
    <name evidence="9" type="ORF">AVDCRST_MAG73-3799</name>
</gene>
<evidence type="ECO:0000256" key="7">
    <source>
        <dbReference type="HAMAP-Rule" id="MF_02006"/>
    </source>
</evidence>
<comment type="subcellular location">
    <subcellularLocation>
        <location evidence="7">Cytoplasm</location>
    </subcellularLocation>
</comment>
<comment type="catalytic activity">
    <reaction evidence="6 7">
        <text>tRNA(Tyr) + L-tyrosine + ATP = L-tyrosyl-tRNA(Tyr) + AMP + diphosphate + H(+)</text>
        <dbReference type="Rhea" id="RHEA:10220"/>
        <dbReference type="Rhea" id="RHEA-COMP:9706"/>
        <dbReference type="Rhea" id="RHEA-COMP:9707"/>
        <dbReference type="ChEBI" id="CHEBI:15378"/>
        <dbReference type="ChEBI" id="CHEBI:30616"/>
        <dbReference type="ChEBI" id="CHEBI:33019"/>
        <dbReference type="ChEBI" id="CHEBI:58315"/>
        <dbReference type="ChEBI" id="CHEBI:78442"/>
        <dbReference type="ChEBI" id="CHEBI:78536"/>
        <dbReference type="ChEBI" id="CHEBI:456215"/>
        <dbReference type="EC" id="6.1.1.1"/>
    </reaction>
</comment>
<dbReference type="GO" id="GO:0004831">
    <property type="term" value="F:tyrosine-tRNA ligase activity"/>
    <property type="evidence" value="ECO:0007669"/>
    <property type="project" value="UniProtKB-UniRule"/>
</dbReference>
<proteinExistence type="inferred from homology"/>
<evidence type="ECO:0000256" key="5">
    <source>
        <dbReference type="ARBA" id="ARBA00023146"/>
    </source>
</evidence>
<dbReference type="HAMAP" id="MF_02006">
    <property type="entry name" value="Tyr_tRNA_synth_type1"/>
    <property type="match status" value="1"/>
</dbReference>
<dbReference type="SUPFAM" id="SSF55174">
    <property type="entry name" value="Alpha-L RNA-binding motif"/>
    <property type="match status" value="1"/>
</dbReference>
<dbReference type="InterPro" id="IPR024088">
    <property type="entry name" value="Tyr-tRNA-ligase_bac-type"/>
</dbReference>
<dbReference type="GO" id="GO:0006437">
    <property type="term" value="P:tyrosyl-tRNA aminoacylation"/>
    <property type="evidence" value="ECO:0007669"/>
    <property type="project" value="UniProtKB-UniRule"/>
</dbReference>
<dbReference type="InterPro" id="IPR002305">
    <property type="entry name" value="aa-tRNA-synth_Ic"/>
</dbReference>
<comment type="function">
    <text evidence="7">Catalyzes the attachment of tyrosine to tRNA(Tyr) in a two-step reaction: tyrosine is first activated by ATP to form Tyr-AMP and then transferred to the acceptor end of tRNA(Tyr).</text>
</comment>
<feature type="binding site" evidence="7">
    <location>
        <position position="52"/>
    </location>
    <ligand>
        <name>L-tyrosine</name>
        <dbReference type="ChEBI" id="CHEBI:58315"/>
    </ligand>
</feature>
<dbReference type="Gene3D" id="3.40.50.620">
    <property type="entry name" value="HUPs"/>
    <property type="match status" value="1"/>
</dbReference>
<dbReference type="InterPro" id="IPR036986">
    <property type="entry name" value="S4_RNA-bd_sf"/>
</dbReference>
<dbReference type="PANTHER" id="PTHR11766">
    <property type="entry name" value="TYROSYL-TRNA SYNTHETASE"/>
    <property type="match status" value="1"/>
</dbReference>
<dbReference type="InterPro" id="IPR014729">
    <property type="entry name" value="Rossmann-like_a/b/a_fold"/>
</dbReference>